<comment type="caution">
    <text evidence="8">The sequence shown here is derived from an EMBL/GenBank/DDBJ whole genome shotgun (WGS) entry which is preliminary data.</text>
</comment>
<dbReference type="GO" id="GO:0008081">
    <property type="term" value="F:phosphoric diester hydrolase activity"/>
    <property type="evidence" value="ECO:0007669"/>
    <property type="project" value="TreeGrafter"/>
</dbReference>
<dbReference type="Proteomes" id="UP000195521">
    <property type="component" value="Unassembled WGS sequence"/>
</dbReference>
<feature type="domain" description="Endonuclease/exonuclease/phosphatase" evidence="7">
    <location>
        <begin position="7"/>
        <end position="265"/>
    </location>
</feature>
<keyword evidence="9" id="KW-1185">Reference proteome</keyword>
<dbReference type="GO" id="GO:0005634">
    <property type="term" value="C:nucleus"/>
    <property type="evidence" value="ECO:0007669"/>
    <property type="project" value="TreeGrafter"/>
</dbReference>
<feature type="binding site" evidence="5">
    <location>
        <position position="44"/>
    </location>
    <ligand>
        <name>Mg(2+)</name>
        <dbReference type="ChEBI" id="CHEBI:18420"/>
        <label>1</label>
    </ligand>
</feature>
<accession>A0A1Y1JK99</accession>
<evidence type="ECO:0000256" key="4">
    <source>
        <dbReference type="ARBA" id="ARBA00022842"/>
    </source>
</evidence>
<keyword evidence="4 5" id="KW-0460">Magnesium</keyword>
<reference evidence="9" key="1">
    <citation type="submission" date="2017-04" db="EMBL/GenBank/DDBJ databases">
        <title>Plasmodium gonderi genome.</title>
        <authorList>
            <person name="Arisue N."/>
            <person name="Honma H."/>
            <person name="Kawai S."/>
            <person name="Tougan T."/>
            <person name="Tanabe K."/>
            <person name="Horii T."/>
        </authorList>
    </citation>
    <scope>NUCLEOTIDE SEQUENCE [LARGE SCALE GENOMIC DNA]</scope>
    <source>
        <strain evidence="9">ATCC 30045</strain>
    </source>
</reference>
<dbReference type="RefSeq" id="XP_028545518.1">
    <property type="nucleotide sequence ID" value="XM_028689717.1"/>
</dbReference>
<dbReference type="GeneID" id="39749667"/>
<dbReference type="GO" id="GO:0008311">
    <property type="term" value="F:double-stranded DNA 3'-5' DNA exonuclease activity"/>
    <property type="evidence" value="ECO:0007669"/>
    <property type="project" value="TreeGrafter"/>
</dbReference>
<feature type="site" description="Important for catalytic activity" evidence="6">
    <location>
        <position position="603"/>
    </location>
</feature>
<dbReference type="PANTHER" id="PTHR22748:SF6">
    <property type="entry name" value="DNA-(APURINIC OR APYRIMIDINIC SITE) ENDONUCLEASE"/>
    <property type="match status" value="1"/>
</dbReference>
<dbReference type="PANTHER" id="PTHR22748">
    <property type="entry name" value="AP ENDONUCLEASE"/>
    <property type="match status" value="1"/>
</dbReference>
<evidence type="ECO:0000313" key="9">
    <source>
        <dbReference type="Proteomes" id="UP000195521"/>
    </source>
</evidence>
<dbReference type="OrthoDB" id="391817at2759"/>
<comment type="similarity">
    <text evidence="1">Belongs to the DNA repair enzymes AP/ExoA family.</text>
</comment>
<evidence type="ECO:0000256" key="6">
    <source>
        <dbReference type="PIRSR" id="PIRSR604808-3"/>
    </source>
</evidence>
<evidence type="ECO:0000256" key="5">
    <source>
        <dbReference type="PIRSR" id="PIRSR604808-2"/>
    </source>
</evidence>
<dbReference type="InterPro" id="IPR004808">
    <property type="entry name" value="AP_endonuc_1"/>
</dbReference>
<dbReference type="SUPFAM" id="SSF56219">
    <property type="entry name" value="DNase I-like"/>
    <property type="match status" value="2"/>
</dbReference>
<feature type="binding site" evidence="5">
    <location>
        <position position="245"/>
    </location>
    <ligand>
        <name>Mg(2+)</name>
        <dbReference type="ChEBI" id="CHEBI:18420"/>
        <label>1</label>
    </ligand>
</feature>
<keyword evidence="5" id="KW-0464">Manganese</keyword>
<keyword evidence="2 5" id="KW-0479">Metal-binding</keyword>
<dbReference type="AlphaFoldDB" id="A0A1Y1JK99"/>
<dbReference type="InterPro" id="IPR005135">
    <property type="entry name" value="Endo/exonuclease/phosphatase"/>
</dbReference>
<protein>
    <submittedName>
        <fullName evidence="8">Exodeoxyribonuclease III</fullName>
    </submittedName>
</protein>
<feature type="binding site" evidence="5">
    <location>
        <position position="247"/>
    </location>
    <ligand>
        <name>Mg(2+)</name>
        <dbReference type="ChEBI" id="CHEBI:18420"/>
        <label>1</label>
    </ligand>
</feature>
<dbReference type="InterPro" id="IPR036691">
    <property type="entry name" value="Endo/exonu/phosph_ase_sf"/>
</dbReference>
<evidence type="ECO:0000256" key="3">
    <source>
        <dbReference type="ARBA" id="ARBA00022801"/>
    </source>
</evidence>
<evidence type="ECO:0000256" key="1">
    <source>
        <dbReference type="ARBA" id="ARBA00007092"/>
    </source>
</evidence>
<dbReference type="GO" id="GO:0006284">
    <property type="term" value="P:base-excision repair"/>
    <property type="evidence" value="ECO:0007669"/>
    <property type="project" value="TreeGrafter"/>
</dbReference>
<dbReference type="Gene3D" id="3.60.10.10">
    <property type="entry name" value="Endonuclease/exonuclease/phosphatase"/>
    <property type="match status" value="2"/>
</dbReference>
<proteinExistence type="inferred from homology"/>
<organism evidence="8 9">
    <name type="scientific">Plasmodium gonderi</name>
    <dbReference type="NCBI Taxonomy" id="77519"/>
    <lineage>
        <taxon>Eukaryota</taxon>
        <taxon>Sar</taxon>
        <taxon>Alveolata</taxon>
        <taxon>Apicomplexa</taxon>
        <taxon>Aconoidasida</taxon>
        <taxon>Haemosporida</taxon>
        <taxon>Plasmodiidae</taxon>
        <taxon>Plasmodium</taxon>
        <taxon>Plasmodium (Plasmodium)</taxon>
    </lineage>
</organism>
<evidence type="ECO:0000313" key="8">
    <source>
        <dbReference type="EMBL" id="GAW82929.1"/>
    </source>
</evidence>
<comment type="cofactor">
    <cofactor evidence="5">
        <name>Mg(2+)</name>
        <dbReference type="ChEBI" id="CHEBI:18420"/>
    </cofactor>
    <cofactor evidence="5">
        <name>Mn(2+)</name>
        <dbReference type="ChEBI" id="CHEBI:29035"/>
    </cofactor>
    <text evidence="5">Probably binds two magnesium or manganese ions per subunit.</text>
</comment>
<dbReference type="GO" id="GO:0003906">
    <property type="term" value="F:DNA-(apurinic or apyrimidinic site) endonuclease activity"/>
    <property type="evidence" value="ECO:0007669"/>
    <property type="project" value="TreeGrafter"/>
</dbReference>
<sequence length="843" mass="98814">MENLQIASWNVNGWKKSCELIKSKEITVAEFLRKLSIDILCLQETKTNDAFIENEFTLLDAYSDKYESYWTCCQKRNGEKLHRGYSGLATYVGNKAKIICCSSEPFRNFFFHMNNISESNRLIQRDFPLNNSSICFYFVNEEDVMISEKMKESSGEGSNSTSKEKWSEKFLGVKKISPQCVGEFFNEGRMLVTIHKKFVLINIYAPYSGCNYNRLDYKMRFLHAVRCKMIQLRITTGLPIILVGDMNISYRNRDVHYVNNIINLDELQKYMNKVSINEELKKNICKKLPLIIDTLQKKDNFIIKKRKTKNSESFHFYLNFNGDIKKVGTNFSSEEEIFFFFSLDPMYVQDKYAETYPNDFFFFLNCSGEKTENSEKNNHYQKNIILFSKPQCSNIPNSYISNTECDYAHDATHSNECKKDITRNILNENNSHSIPDHNCNNSAMKKMFELFTKENEQICKHFWNNENSEIEKYLEKEENNITYNSKMKNKIQESKKILCKYTFKSCVKGKYKVKDANCLYLKHLNDIFTALNINLSKEDLFNIANTLGYSSSPQCCTNFLKNLIYEDQMIDTFSYLYSSLNGKFTCWDMYKQYRITNEGSRIDYIFIDFILYERFIKDHSQLYKSPILITDELQHWLQRDSETKEHKHDIKPVDISTNYDLINSFGNNCKYANYFSMLKKQNKTDRNGNSNRSTIDDETIYRNEEEIYNFQFMLRSYIGFIYTSPRLSDHIAVNCTFHIKNELNGNNNKKRDISICCSGDAASIIPLRTLCKSSDLYDACLPLYLVSTSLFSRLSFDFLNPVHAHGGICQSVARAQPHKRTRKITQYFTTKSRSMDHVKQGRG</sequence>
<name>A0A1Y1JK99_PLAGO</name>
<gene>
    <name evidence="8" type="ORF">PGO_132010</name>
</gene>
<feature type="site" description="Transition state stabilizer" evidence="6">
    <location>
        <position position="247"/>
    </location>
</feature>
<dbReference type="OMA" id="CWDTYKQ"/>
<feature type="binding site" evidence="5">
    <location>
        <position position="10"/>
    </location>
    <ligand>
        <name>Mg(2+)</name>
        <dbReference type="ChEBI" id="CHEBI:18420"/>
        <label>1</label>
    </ligand>
</feature>
<dbReference type="EMBL" id="BDQF01000014">
    <property type="protein sequence ID" value="GAW82929.1"/>
    <property type="molecule type" value="Genomic_DNA"/>
</dbReference>
<dbReference type="Pfam" id="PF03372">
    <property type="entry name" value="Exo_endo_phos"/>
    <property type="match status" value="1"/>
</dbReference>
<evidence type="ECO:0000259" key="7">
    <source>
        <dbReference type="Pfam" id="PF03372"/>
    </source>
</evidence>
<keyword evidence="3" id="KW-0378">Hydrolase</keyword>
<evidence type="ECO:0000256" key="2">
    <source>
        <dbReference type="ARBA" id="ARBA00022723"/>
    </source>
</evidence>
<dbReference type="GO" id="GO:0046872">
    <property type="term" value="F:metal ion binding"/>
    <property type="evidence" value="ECO:0007669"/>
    <property type="project" value="UniProtKB-KW"/>
</dbReference>